<evidence type="ECO:0000313" key="2">
    <source>
        <dbReference type="EMBL" id="ALE17377.1"/>
    </source>
</evidence>
<protein>
    <submittedName>
        <fullName evidence="2">Pathogenesis-related protein 1C</fullName>
    </submittedName>
</protein>
<dbReference type="InterPro" id="IPR014044">
    <property type="entry name" value="CAP_dom"/>
</dbReference>
<gene>
    <name evidence="2" type="ORF">AMC99_02091</name>
</gene>
<keyword evidence="3" id="KW-1185">Reference proteome</keyword>
<dbReference type="Gene3D" id="3.40.33.10">
    <property type="entry name" value="CAP"/>
    <property type="match status" value="1"/>
</dbReference>
<evidence type="ECO:0000313" key="3">
    <source>
        <dbReference type="Proteomes" id="UP000057938"/>
    </source>
</evidence>
<dbReference type="Pfam" id="PF00188">
    <property type="entry name" value="CAP"/>
    <property type="match status" value="1"/>
</dbReference>
<dbReference type="PRINTS" id="PR00837">
    <property type="entry name" value="V5TPXLIKE"/>
</dbReference>
<feature type="domain" description="SCP" evidence="1">
    <location>
        <begin position="17"/>
        <end position="71"/>
    </location>
</feature>
<dbReference type="InterPro" id="IPR001283">
    <property type="entry name" value="CRISP-related"/>
</dbReference>
<dbReference type="STRING" id="361183.AMC99_02091"/>
<dbReference type="GO" id="GO:0005576">
    <property type="term" value="C:extracellular region"/>
    <property type="evidence" value="ECO:0007669"/>
    <property type="project" value="InterPro"/>
</dbReference>
<evidence type="ECO:0000259" key="1">
    <source>
        <dbReference type="Pfam" id="PF00188"/>
    </source>
</evidence>
<reference evidence="2 3" key="1">
    <citation type="submission" date="2015-09" db="EMBL/GenBank/DDBJ databases">
        <title>Complete genome sequence of a benzo[a]pyrene-degrading bacterium Altererythrobacter epoxidivorans CGMCC 1.7731T.</title>
        <authorList>
            <person name="Li Z."/>
            <person name="Cheng H."/>
            <person name="Huo Y."/>
            <person name="Xu X."/>
        </authorList>
    </citation>
    <scope>NUCLEOTIDE SEQUENCE [LARGE SCALE GENOMIC DNA]</scope>
    <source>
        <strain evidence="2 3">CGMCC 1.7731</strain>
    </source>
</reference>
<dbReference type="KEGG" id="aep:AMC99_02091"/>
<dbReference type="InterPro" id="IPR035940">
    <property type="entry name" value="CAP_sf"/>
</dbReference>
<dbReference type="EMBL" id="CP012669">
    <property type="protein sequence ID" value="ALE17377.1"/>
    <property type="molecule type" value="Genomic_DNA"/>
</dbReference>
<name>A0A0M4M9A0_9SPHN</name>
<accession>A0A0M4M9A0</accession>
<dbReference type="AlphaFoldDB" id="A0A0M4M9A0"/>
<dbReference type="Proteomes" id="UP000057938">
    <property type="component" value="Chromosome"/>
</dbReference>
<organism evidence="2 3">
    <name type="scientific">Altererythrobacter epoxidivorans</name>
    <dbReference type="NCBI Taxonomy" id="361183"/>
    <lineage>
        <taxon>Bacteria</taxon>
        <taxon>Pseudomonadati</taxon>
        <taxon>Pseudomonadota</taxon>
        <taxon>Alphaproteobacteria</taxon>
        <taxon>Sphingomonadales</taxon>
        <taxon>Erythrobacteraceae</taxon>
        <taxon>Altererythrobacter</taxon>
    </lineage>
</organism>
<dbReference type="InterPro" id="IPR018244">
    <property type="entry name" value="Allrgn_V5/Tpx1_CS"/>
</dbReference>
<dbReference type="SUPFAM" id="SSF55797">
    <property type="entry name" value="PR-1-like"/>
    <property type="match status" value="1"/>
</dbReference>
<proteinExistence type="predicted"/>
<sequence>MGPSGVFSAHVIVGTFIAEKRHFAPGVFPNITSTGKWRDVGHYSQVVWPETQELGCAVGRNDTNEFWVCRYWPAGNKYGVDLKPAQQSEIAR</sequence>
<dbReference type="PROSITE" id="PS01009">
    <property type="entry name" value="CRISP_1"/>
    <property type="match status" value="1"/>
</dbReference>
<dbReference type="PATRIC" id="fig|361183.4.peg.2059"/>